<keyword evidence="1" id="KW-0732">Signal</keyword>
<evidence type="ECO:0000313" key="2">
    <source>
        <dbReference type="EMBL" id="MBB4949466.1"/>
    </source>
</evidence>
<accession>A0A7W7SHM0</accession>
<name>A0A7W7SHM0_9ACTN</name>
<keyword evidence="3" id="KW-1185">Reference proteome</keyword>
<organism evidence="2 3">
    <name type="scientific">Kitasatospora gansuensis</name>
    <dbReference type="NCBI Taxonomy" id="258050"/>
    <lineage>
        <taxon>Bacteria</taxon>
        <taxon>Bacillati</taxon>
        <taxon>Actinomycetota</taxon>
        <taxon>Actinomycetes</taxon>
        <taxon>Kitasatosporales</taxon>
        <taxon>Streptomycetaceae</taxon>
        <taxon>Kitasatospora</taxon>
    </lineage>
</organism>
<evidence type="ECO:0000313" key="3">
    <source>
        <dbReference type="Proteomes" id="UP000573327"/>
    </source>
</evidence>
<gene>
    <name evidence="2" type="ORF">F4556_005001</name>
</gene>
<proteinExistence type="predicted"/>
<dbReference type="PROSITE" id="PS51257">
    <property type="entry name" value="PROKAR_LIPOPROTEIN"/>
    <property type="match status" value="1"/>
</dbReference>
<sequence>MNVGGMRQAAAVVTIVLVAGLSACTSKSGAPTAATVPSPTASVVEGSPEWAAKSLGDRQRNKDASKVVGRYAQLAIVQRGDRQGDPELCDAEWEKFTPAQKVMVDRDGFDAGCRIPA</sequence>
<reference evidence="2 3" key="1">
    <citation type="submission" date="2020-08" db="EMBL/GenBank/DDBJ databases">
        <title>Sequencing the genomes of 1000 actinobacteria strains.</title>
        <authorList>
            <person name="Klenk H.-P."/>
        </authorList>
    </citation>
    <scope>NUCLEOTIDE SEQUENCE [LARGE SCALE GENOMIC DNA]</scope>
    <source>
        <strain evidence="2 3">DSM 44786</strain>
    </source>
</reference>
<comment type="caution">
    <text evidence="2">The sequence shown here is derived from an EMBL/GenBank/DDBJ whole genome shotgun (WGS) entry which is preliminary data.</text>
</comment>
<evidence type="ECO:0008006" key="4">
    <source>
        <dbReference type="Google" id="ProtNLM"/>
    </source>
</evidence>
<feature type="signal peptide" evidence="1">
    <location>
        <begin position="1"/>
        <end position="29"/>
    </location>
</feature>
<feature type="chain" id="PRO_5038460781" description="Lipoprotein" evidence="1">
    <location>
        <begin position="30"/>
        <end position="117"/>
    </location>
</feature>
<dbReference type="RefSeq" id="WP_184919829.1">
    <property type="nucleotide sequence ID" value="NZ_JACHJR010000001.1"/>
</dbReference>
<evidence type="ECO:0000256" key="1">
    <source>
        <dbReference type="SAM" id="SignalP"/>
    </source>
</evidence>
<protein>
    <recommendedName>
        <fullName evidence="4">Lipoprotein</fullName>
    </recommendedName>
</protein>
<dbReference type="AlphaFoldDB" id="A0A7W7SHM0"/>
<dbReference type="Proteomes" id="UP000573327">
    <property type="component" value="Unassembled WGS sequence"/>
</dbReference>
<dbReference type="EMBL" id="JACHJR010000001">
    <property type="protein sequence ID" value="MBB4949466.1"/>
    <property type="molecule type" value="Genomic_DNA"/>
</dbReference>